<dbReference type="InterPro" id="IPR002104">
    <property type="entry name" value="Integrase_catalytic"/>
</dbReference>
<feature type="domain" description="Tyr recombinase" evidence="4">
    <location>
        <begin position="235"/>
        <end position="344"/>
    </location>
</feature>
<dbReference type="Gene3D" id="1.10.443.10">
    <property type="entry name" value="Intergrase catalytic core"/>
    <property type="match status" value="1"/>
</dbReference>
<evidence type="ECO:0000256" key="3">
    <source>
        <dbReference type="ARBA" id="ARBA00023172"/>
    </source>
</evidence>
<dbReference type="RefSeq" id="WP_079599692.1">
    <property type="nucleotide sequence ID" value="NZ_LT670817.1"/>
</dbReference>
<evidence type="ECO:0000256" key="1">
    <source>
        <dbReference type="ARBA" id="ARBA00008857"/>
    </source>
</evidence>
<evidence type="ECO:0000313" key="6">
    <source>
        <dbReference type="Proteomes" id="UP000189796"/>
    </source>
</evidence>
<reference evidence="5 6" key="1">
    <citation type="submission" date="2016-11" db="EMBL/GenBank/DDBJ databases">
        <authorList>
            <person name="Jaros S."/>
            <person name="Januszkiewicz K."/>
            <person name="Wedrychowicz H."/>
        </authorList>
    </citation>
    <scope>NUCLEOTIDE SEQUENCE [LARGE SCALE GENOMIC DNA]</scope>
    <source>
        <strain evidence="5 6">GAS138</strain>
    </source>
</reference>
<proteinExistence type="inferred from homology"/>
<comment type="similarity">
    <text evidence="1">Belongs to the 'phage' integrase family.</text>
</comment>
<dbReference type="InterPro" id="IPR013762">
    <property type="entry name" value="Integrase-like_cat_sf"/>
</dbReference>
<protein>
    <submittedName>
        <fullName evidence="5">Phage integrase family protein</fullName>
    </submittedName>
</protein>
<keyword evidence="2" id="KW-0229">DNA integration</keyword>
<dbReference type="InterPro" id="IPR038488">
    <property type="entry name" value="Integrase_DNA-bd_sf"/>
</dbReference>
<dbReference type="GO" id="GO:0006310">
    <property type="term" value="P:DNA recombination"/>
    <property type="evidence" value="ECO:0007669"/>
    <property type="project" value="UniProtKB-KW"/>
</dbReference>
<sequence length="420" mass="46740">MATITHKPRVITTEHIVALREFEERGLFPDRTVQGLFLRIGDKSTSWLYKKWQRTKGRRKSVERTLGHWPVMQPPAARAEALKAAGEFADGAAIVSKADAVIFSAAFARYVEYLNAKAAKKGKPARWAYNVEKLGKIMLPEWGSWTLADMAKRPDAVADWYDRLHKTTPASAGHCGRIIRAIYRREAKRDINLPARLPTSAIEFDGYKPSQVALDFGDYPAWRAKWDKIESQVERGYHLFSLLSGMRPGEVARMTVNDIDLSKKMFVIRNSKSDRDLHIPISPEIEYAIKLATGAEVKPHHEVKDKSLLFPGCKQVSARADLPIRGQKLRHSWRAVCADLGVDGLISHFLLGHAPKGISQEYIPILILANGPGMKTAQAKISARIFELLGLTLGSHHDAPLVPDAPTAKKSKVAAPARIA</sequence>
<dbReference type="Proteomes" id="UP000189796">
    <property type="component" value="Chromosome I"/>
</dbReference>
<dbReference type="GO" id="GO:0015074">
    <property type="term" value="P:DNA integration"/>
    <property type="evidence" value="ECO:0007669"/>
    <property type="project" value="UniProtKB-KW"/>
</dbReference>
<name>A0A1M5H1N9_9BRAD</name>
<evidence type="ECO:0000313" key="5">
    <source>
        <dbReference type="EMBL" id="SHG09897.1"/>
    </source>
</evidence>
<keyword evidence="3" id="KW-0233">DNA recombination</keyword>
<dbReference type="OrthoDB" id="7222937at2"/>
<gene>
    <name evidence="5" type="ORF">SAMN05443248_0278</name>
</gene>
<accession>A0A1M5H1N9</accession>
<dbReference type="EMBL" id="LT670817">
    <property type="protein sequence ID" value="SHG09897.1"/>
    <property type="molecule type" value="Genomic_DNA"/>
</dbReference>
<dbReference type="InterPro" id="IPR050808">
    <property type="entry name" value="Phage_Integrase"/>
</dbReference>
<dbReference type="Gene3D" id="3.30.160.390">
    <property type="entry name" value="Integrase, DNA-binding domain"/>
    <property type="match status" value="1"/>
</dbReference>
<dbReference type="GO" id="GO:0003677">
    <property type="term" value="F:DNA binding"/>
    <property type="evidence" value="ECO:0007669"/>
    <property type="project" value="InterPro"/>
</dbReference>
<evidence type="ECO:0000256" key="2">
    <source>
        <dbReference type="ARBA" id="ARBA00022908"/>
    </source>
</evidence>
<organism evidence="5 6">
    <name type="scientific">Bradyrhizobium erythrophlei</name>
    <dbReference type="NCBI Taxonomy" id="1437360"/>
    <lineage>
        <taxon>Bacteria</taxon>
        <taxon>Pseudomonadati</taxon>
        <taxon>Pseudomonadota</taxon>
        <taxon>Alphaproteobacteria</taxon>
        <taxon>Hyphomicrobiales</taxon>
        <taxon>Nitrobacteraceae</taxon>
        <taxon>Bradyrhizobium</taxon>
    </lineage>
</organism>
<dbReference type="Pfam" id="PF00589">
    <property type="entry name" value="Phage_integrase"/>
    <property type="match status" value="1"/>
</dbReference>
<dbReference type="InterPro" id="IPR011010">
    <property type="entry name" value="DNA_brk_join_enz"/>
</dbReference>
<dbReference type="PANTHER" id="PTHR30629:SF2">
    <property type="entry name" value="PROPHAGE INTEGRASE INTS-RELATED"/>
    <property type="match status" value="1"/>
</dbReference>
<evidence type="ECO:0000259" key="4">
    <source>
        <dbReference type="Pfam" id="PF00589"/>
    </source>
</evidence>
<dbReference type="AlphaFoldDB" id="A0A1M5H1N9"/>
<dbReference type="PANTHER" id="PTHR30629">
    <property type="entry name" value="PROPHAGE INTEGRASE"/>
    <property type="match status" value="1"/>
</dbReference>
<dbReference type="SUPFAM" id="SSF56349">
    <property type="entry name" value="DNA breaking-rejoining enzymes"/>
    <property type="match status" value="1"/>
</dbReference>